<reference evidence="1 2" key="1">
    <citation type="submission" date="2015-12" db="EMBL/GenBank/DDBJ databases">
        <title>Genome sequence of Mucilaginibacter gotjawali.</title>
        <authorList>
            <person name="Lee J.S."/>
            <person name="Lee K.C."/>
            <person name="Kim K.K."/>
            <person name="Lee B.W."/>
        </authorList>
    </citation>
    <scope>NUCLEOTIDE SEQUENCE [LARGE SCALE GENOMIC DNA]</scope>
    <source>
        <strain evidence="1 2">SA3-7</strain>
    </source>
</reference>
<gene>
    <name evidence="1" type="ORF">MgSA37_03715</name>
</gene>
<sequence length="55" mass="6379">MTIEIKNPVTKEKVQQAIALLNKETGKKSLRKHFGKLKRGIDGLAYQKEVRNEWI</sequence>
<protein>
    <submittedName>
        <fullName evidence="1">Uncharacterized protein</fullName>
    </submittedName>
</protein>
<evidence type="ECO:0000313" key="1">
    <source>
        <dbReference type="EMBL" id="BAU55526.1"/>
    </source>
</evidence>
<dbReference type="EMBL" id="AP017313">
    <property type="protein sequence ID" value="BAU55526.1"/>
    <property type="molecule type" value="Genomic_DNA"/>
</dbReference>
<evidence type="ECO:0000313" key="2">
    <source>
        <dbReference type="Proteomes" id="UP000218263"/>
    </source>
</evidence>
<dbReference type="AlphaFoldDB" id="A0A120MYN8"/>
<dbReference type="OrthoDB" id="772473at2"/>
<proteinExistence type="predicted"/>
<dbReference type="Proteomes" id="UP000218263">
    <property type="component" value="Chromosome"/>
</dbReference>
<organism evidence="1 2">
    <name type="scientific">Mucilaginibacter gotjawali</name>
    <dbReference type="NCBI Taxonomy" id="1550579"/>
    <lineage>
        <taxon>Bacteria</taxon>
        <taxon>Pseudomonadati</taxon>
        <taxon>Bacteroidota</taxon>
        <taxon>Sphingobacteriia</taxon>
        <taxon>Sphingobacteriales</taxon>
        <taxon>Sphingobacteriaceae</taxon>
        <taxon>Mucilaginibacter</taxon>
    </lineage>
</organism>
<accession>A0A120MYN8</accession>
<dbReference type="RefSeq" id="WP_157750623.1">
    <property type="nucleotide sequence ID" value="NZ_AP017313.1"/>
</dbReference>
<keyword evidence="2" id="KW-1185">Reference proteome</keyword>
<name>A0A120MYN8_9SPHI</name>
<dbReference type="KEGG" id="mgot:MgSA37_03715"/>